<name>A0A820HQ02_9BILA</name>
<dbReference type="AlphaFoldDB" id="A0A820HQ02"/>
<keyword evidence="1" id="KW-0175">Coiled coil</keyword>
<dbReference type="Proteomes" id="UP000663844">
    <property type="component" value="Unassembled WGS sequence"/>
</dbReference>
<proteinExistence type="predicted"/>
<evidence type="ECO:0000313" key="2">
    <source>
        <dbReference type="EMBL" id="CAF4297005.1"/>
    </source>
</evidence>
<protein>
    <submittedName>
        <fullName evidence="2">Uncharacterized protein</fullName>
    </submittedName>
</protein>
<dbReference type="EMBL" id="CAJOAZ010015775">
    <property type="protein sequence ID" value="CAF4297005.1"/>
    <property type="molecule type" value="Genomic_DNA"/>
</dbReference>
<accession>A0A820HQ02</accession>
<organism evidence="2 3">
    <name type="scientific">Adineta steineri</name>
    <dbReference type="NCBI Taxonomy" id="433720"/>
    <lineage>
        <taxon>Eukaryota</taxon>
        <taxon>Metazoa</taxon>
        <taxon>Spiralia</taxon>
        <taxon>Gnathifera</taxon>
        <taxon>Rotifera</taxon>
        <taxon>Eurotatoria</taxon>
        <taxon>Bdelloidea</taxon>
        <taxon>Adinetida</taxon>
        <taxon>Adinetidae</taxon>
        <taxon>Adineta</taxon>
    </lineage>
</organism>
<reference evidence="2" key="1">
    <citation type="submission" date="2021-02" db="EMBL/GenBank/DDBJ databases">
        <authorList>
            <person name="Nowell W R."/>
        </authorList>
    </citation>
    <scope>NUCLEOTIDE SEQUENCE</scope>
</reference>
<evidence type="ECO:0000313" key="3">
    <source>
        <dbReference type="Proteomes" id="UP000663844"/>
    </source>
</evidence>
<feature type="coiled-coil region" evidence="1">
    <location>
        <begin position="113"/>
        <end position="140"/>
    </location>
</feature>
<evidence type="ECO:0000256" key="1">
    <source>
        <dbReference type="SAM" id="Coils"/>
    </source>
</evidence>
<feature type="non-terminal residue" evidence="2">
    <location>
        <position position="192"/>
    </location>
</feature>
<sequence length="192" mass="22433">NEIDQRESLLSQYTQFLNEITQTQTNTVSLSEQPTRSISDEDYTKIKHSSETIFESFDSTSSIGHRLLQDYSQYTQLCHSIQSILESNEQNRQTFEFTMKQTDNDYETSVAIRQEQGEMIENLQKQLLNLEHVVNQTNELDNVQVLDQTYEELNTHLETIRLKVNSMKSDVDNQHISTLNNIQQHLETVSNR</sequence>
<gene>
    <name evidence="2" type="ORF">OXD698_LOCUS45882</name>
</gene>
<comment type="caution">
    <text evidence="2">The sequence shown here is derived from an EMBL/GenBank/DDBJ whole genome shotgun (WGS) entry which is preliminary data.</text>
</comment>
<feature type="non-terminal residue" evidence="2">
    <location>
        <position position="1"/>
    </location>
</feature>